<dbReference type="AlphaFoldDB" id="A0A6A2Y9A2"/>
<sequence length="389" mass="43694">MPFITLVAHCQLRLRQQAVAKLKAQMSEMMRESSHLWAPPIYRRLLSIDKRERDMSERCLLKIKSTILPAPISLSKAIIEDVRKNLLTGMKDWLDKGMKVQTVLAWGWFISFLGSGALKNRHLVNDMLKVLEQTFSDHNPQVQIASLVAWQGLIDALVHPQILYCKRNASQQLQTSSGKSSELMLNGFSKSLKLTMTPLTGIISNCISAKCSDLISDPKDQINLRLSARTIIPGSGRYSWKQFLFSQLDFYFKMIAIIITHVATATISPESRKTACDAAVRIFRSVLKGVQMEFRNPLNNYDNIMFCLNIIFSFTKKVGEDASSEGVGDLFNTSLSLIEAAVDELEPSIMESPLYKVALDINYVGTLDSVNCSKVLHQCSFMDMVSPMV</sequence>
<evidence type="ECO:0000259" key="7">
    <source>
        <dbReference type="Pfam" id="PF12231"/>
    </source>
</evidence>
<comment type="caution">
    <text evidence="8">The sequence shown here is derived from an EMBL/GenBank/DDBJ whole genome shotgun (WGS) entry which is preliminary data.</text>
</comment>
<dbReference type="GO" id="GO:0005634">
    <property type="term" value="C:nucleus"/>
    <property type="evidence" value="ECO:0007669"/>
    <property type="project" value="UniProtKB-SubCell"/>
</dbReference>
<evidence type="ECO:0000313" key="9">
    <source>
        <dbReference type="Proteomes" id="UP000436088"/>
    </source>
</evidence>
<dbReference type="Proteomes" id="UP000436088">
    <property type="component" value="Unassembled WGS sequence"/>
</dbReference>
<keyword evidence="6" id="KW-0131">Cell cycle</keyword>
<keyword evidence="4" id="KW-0779">Telomere</keyword>
<keyword evidence="3" id="KW-0158">Chromosome</keyword>
<dbReference type="InterPro" id="IPR016024">
    <property type="entry name" value="ARM-type_fold"/>
</dbReference>
<dbReference type="InterPro" id="IPR022031">
    <property type="entry name" value="Rif1_N"/>
</dbReference>
<accession>A0A6A2Y9A2</accession>
<dbReference type="GO" id="GO:0000781">
    <property type="term" value="C:chromosome, telomeric region"/>
    <property type="evidence" value="ECO:0007669"/>
    <property type="project" value="UniProtKB-SubCell"/>
</dbReference>
<gene>
    <name evidence="8" type="ORF">F3Y22_tig00111402pilonHSYRG00248</name>
</gene>
<evidence type="ECO:0000313" key="8">
    <source>
        <dbReference type="EMBL" id="KAE8678785.1"/>
    </source>
</evidence>
<evidence type="ECO:0000256" key="6">
    <source>
        <dbReference type="ARBA" id="ARBA00023306"/>
    </source>
</evidence>
<name>A0A6A2Y9A2_HIBSY</name>
<dbReference type="PANTHER" id="PTHR22928">
    <property type="entry name" value="TELOMERE-ASSOCIATED PROTEIN RIF1"/>
    <property type="match status" value="1"/>
</dbReference>
<evidence type="ECO:0000256" key="1">
    <source>
        <dbReference type="ARBA" id="ARBA00004123"/>
    </source>
</evidence>
<feature type="domain" description="Telomere-associated protein Rif1 N-terminal" evidence="7">
    <location>
        <begin position="17"/>
        <end position="158"/>
    </location>
</feature>
<evidence type="ECO:0000256" key="4">
    <source>
        <dbReference type="ARBA" id="ARBA00022895"/>
    </source>
</evidence>
<dbReference type="EMBL" id="VEPZ02001331">
    <property type="protein sequence ID" value="KAE8678785.1"/>
    <property type="molecule type" value="Genomic_DNA"/>
</dbReference>
<keyword evidence="5" id="KW-0539">Nucleus</keyword>
<evidence type="ECO:0000256" key="3">
    <source>
        <dbReference type="ARBA" id="ARBA00022454"/>
    </source>
</evidence>
<dbReference type="SUPFAM" id="SSF48371">
    <property type="entry name" value="ARM repeat"/>
    <property type="match status" value="1"/>
</dbReference>
<evidence type="ECO:0000256" key="5">
    <source>
        <dbReference type="ARBA" id="ARBA00023242"/>
    </source>
</evidence>
<keyword evidence="9" id="KW-1185">Reference proteome</keyword>
<evidence type="ECO:0000256" key="2">
    <source>
        <dbReference type="ARBA" id="ARBA00004574"/>
    </source>
</evidence>
<reference evidence="8" key="1">
    <citation type="submission" date="2019-09" db="EMBL/GenBank/DDBJ databases">
        <title>Draft genome information of white flower Hibiscus syriacus.</title>
        <authorList>
            <person name="Kim Y.-M."/>
        </authorList>
    </citation>
    <scope>NUCLEOTIDE SEQUENCE [LARGE SCALE GENOMIC DNA]</scope>
    <source>
        <strain evidence="8">YM2019G1</strain>
    </source>
</reference>
<dbReference type="GO" id="GO:0000723">
    <property type="term" value="P:telomere maintenance"/>
    <property type="evidence" value="ECO:0007669"/>
    <property type="project" value="TreeGrafter"/>
</dbReference>
<comment type="subcellular location">
    <subcellularLocation>
        <location evidence="2">Chromosome</location>
        <location evidence="2">Telomere</location>
    </subcellularLocation>
    <subcellularLocation>
        <location evidence="1">Nucleus</location>
    </subcellularLocation>
</comment>
<proteinExistence type="predicted"/>
<dbReference type="Pfam" id="PF12231">
    <property type="entry name" value="Rif1_N"/>
    <property type="match status" value="1"/>
</dbReference>
<organism evidence="8 9">
    <name type="scientific">Hibiscus syriacus</name>
    <name type="common">Rose of Sharon</name>
    <dbReference type="NCBI Taxonomy" id="106335"/>
    <lineage>
        <taxon>Eukaryota</taxon>
        <taxon>Viridiplantae</taxon>
        <taxon>Streptophyta</taxon>
        <taxon>Embryophyta</taxon>
        <taxon>Tracheophyta</taxon>
        <taxon>Spermatophyta</taxon>
        <taxon>Magnoliopsida</taxon>
        <taxon>eudicotyledons</taxon>
        <taxon>Gunneridae</taxon>
        <taxon>Pentapetalae</taxon>
        <taxon>rosids</taxon>
        <taxon>malvids</taxon>
        <taxon>Malvales</taxon>
        <taxon>Malvaceae</taxon>
        <taxon>Malvoideae</taxon>
        <taxon>Hibiscus</taxon>
    </lineage>
</organism>
<dbReference type="PANTHER" id="PTHR22928:SF3">
    <property type="entry name" value="TELOMERE-ASSOCIATED PROTEIN RIF1"/>
    <property type="match status" value="1"/>
</dbReference>
<protein>
    <submittedName>
        <fullName evidence="8">Tetratricopeptide repeat-like superfamily protein</fullName>
    </submittedName>
</protein>